<evidence type="ECO:0000313" key="1">
    <source>
        <dbReference type="EMBL" id="AHM75937.1"/>
    </source>
</evidence>
<dbReference type="Gene3D" id="1.20.245.10">
    <property type="entry name" value="Lipoxygenase-1, Domain 5"/>
    <property type="match status" value="1"/>
</dbReference>
<proteinExistence type="predicted"/>
<dbReference type="KEGG" id="yel:LC20_04684"/>
<dbReference type="InterPro" id="IPR036226">
    <property type="entry name" value="LipOase_C_sf"/>
</dbReference>
<protein>
    <recommendedName>
        <fullName evidence="3">Lipoxygenase domain-containing protein</fullName>
    </recommendedName>
</protein>
<sequence length="498" mass="57276">MTAQTYEKWAGPTSGYTLNDYRYGDKGPWPKINNIMSELPAAINNVPQEQLDDFRINVVSHYRKVLTSGRVKIILKMLTGDYKLQVADDEIFSYNIFFGMISKLLTEKFNQQDYIEFEGFIDQKNMLDENGEPRYLKLDLITMNKIIPLFGLYTAPTVTIFKRQNKITGTPLAIKINGLILTPENINSWELAKYFVLQGILTTSTLADHPKTHFPMDAICAISLTCLPTQHILYKLLSAHTRIQLAINQAVTFIPYSVAHNNQYLPYTPYCGWGNVPVIHKNMGWPGFLNNAFNGVEGYENYPQYRYSMHPEKLWTDLEDFLAAYYAVIFEFVSGVVHHLSVDDPVIIYWSDAIAAWVRGFPNSQEIRQGDNLARAIAMFIWDVTVAHSADHGALGQYQQNIFPLRLRVPPPASQSIPPINRRKLVTFDDTLRNRLTFEMYFGPPRSVEHLYNTWYGFDHPTLDQLNKLFLEQLAETEKNLTCRQFIALKDIARSINF</sequence>
<name>A0A7U4GI74_YEREN</name>
<dbReference type="Proteomes" id="UP000230961">
    <property type="component" value="Chromosome"/>
</dbReference>
<gene>
    <name evidence="1" type="ORF">LC20_04684</name>
</gene>
<dbReference type="AlphaFoldDB" id="A0A7U4GI74"/>
<accession>A0A7U4GI74</accession>
<dbReference type="SUPFAM" id="SSF48484">
    <property type="entry name" value="Lipoxigenase"/>
    <property type="match status" value="1"/>
</dbReference>
<evidence type="ECO:0000313" key="2">
    <source>
        <dbReference type="Proteomes" id="UP000230961"/>
    </source>
</evidence>
<dbReference type="EMBL" id="CP007448">
    <property type="protein sequence ID" value="AHM75937.1"/>
    <property type="molecule type" value="Genomic_DNA"/>
</dbReference>
<reference evidence="1 2" key="1">
    <citation type="submission" date="2017-11" db="EMBL/GenBank/DDBJ databases">
        <title>The complete genome sequence and comparative genome analysis of Yersinia enterocolitica strain LC20.</title>
        <authorList>
            <person name="Shi G."/>
            <person name="Su M."/>
            <person name="Liang J."/>
            <person name="Gu W."/>
            <person name="Xiao Y."/>
            <person name="Zhang Z."/>
            <person name="Qiu H."/>
            <person name="Duan R."/>
            <person name="Zhang Z."/>
            <person name="Li Y."/>
            <person name="Zhang X."/>
            <person name="Ling Y."/>
            <person name="Song L."/>
            <person name="Chen M."/>
            <person name="Zhao Y."/>
            <person name="Wu J."/>
            <person name="Jing H."/>
            <person name="Xiao J."/>
            <person name="Wang X."/>
        </authorList>
    </citation>
    <scope>NUCLEOTIDE SEQUENCE [LARGE SCALE GENOMIC DNA]</scope>
    <source>
        <strain evidence="1 2">LC20</strain>
    </source>
</reference>
<organism evidence="1 2">
    <name type="scientific">Yersinia enterocolitica LC20</name>
    <dbReference type="NCBI Taxonomy" id="1443113"/>
    <lineage>
        <taxon>Bacteria</taxon>
        <taxon>Pseudomonadati</taxon>
        <taxon>Pseudomonadota</taxon>
        <taxon>Gammaproteobacteria</taxon>
        <taxon>Enterobacterales</taxon>
        <taxon>Yersiniaceae</taxon>
        <taxon>Yersinia</taxon>
    </lineage>
</organism>
<evidence type="ECO:0008006" key="3">
    <source>
        <dbReference type="Google" id="ProtNLM"/>
    </source>
</evidence>